<dbReference type="Proteomes" id="UP000825729">
    <property type="component" value="Unassembled WGS sequence"/>
</dbReference>
<dbReference type="AlphaFoldDB" id="A0AAV7F4M4"/>
<sequence length="205" mass="23660">MTTSETEVAPMKGKEKISKTESRFISIEDRLEKVEELYSSVDEQVREVVGSRSVNHETIQNLEEDVQSVMAVLPSDIDEIVSSVRKGMDDLRSDMSTKFVVLERAIANGGANAKGRYKVPEQEHYKGDRDPKEFKTELKKYFFPDDVDFQARMELRALKQKGTIRDYVKSFNSLILSIPNMSEEDRLFSFLVGLRPWTAQELRRR</sequence>
<reference evidence="2 3" key="1">
    <citation type="submission" date="2021-07" db="EMBL/GenBank/DDBJ databases">
        <title>The Aristolochia fimbriata genome: insights into angiosperm evolution, floral development and chemical biosynthesis.</title>
        <authorList>
            <person name="Jiao Y."/>
        </authorList>
    </citation>
    <scope>NUCLEOTIDE SEQUENCE [LARGE SCALE GENOMIC DNA]</scope>
    <source>
        <strain evidence="2">IBCAS-2021</strain>
        <tissue evidence="2">Leaf</tissue>
    </source>
</reference>
<keyword evidence="3" id="KW-1185">Reference proteome</keyword>
<dbReference type="InterPro" id="IPR005162">
    <property type="entry name" value="Retrotrans_gag_dom"/>
</dbReference>
<dbReference type="Pfam" id="PF03732">
    <property type="entry name" value="Retrotrans_gag"/>
    <property type="match status" value="1"/>
</dbReference>
<proteinExistence type="predicted"/>
<name>A0AAV7F4M4_ARIFI</name>
<protein>
    <recommendedName>
        <fullName evidence="1">Retrotransposon gag domain-containing protein</fullName>
    </recommendedName>
</protein>
<accession>A0AAV7F4M4</accession>
<evidence type="ECO:0000259" key="1">
    <source>
        <dbReference type="Pfam" id="PF03732"/>
    </source>
</evidence>
<gene>
    <name evidence="2" type="ORF">H6P81_007690</name>
</gene>
<evidence type="ECO:0000313" key="2">
    <source>
        <dbReference type="EMBL" id="KAG9454786.1"/>
    </source>
</evidence>
<organism evidence="2 3">
    <name type="scientific">Aristolochia fimbriata</name>
    <name type="common">White veined hardy Dutchman's pipe vine</name>
    <dbReference type="NCBI Taxonomy" id="158543"/>
    <lineage>
        <taxon>Eukaryota</taxon>
        <taxon>Viridiplantae</taxon>
        <taxon>Streptophyta</taxon>
        <taxon>Embryophyta</taxon>
        <taxon>Tracheophyta</taxon>
        <taxon>Spermatophyta</taxon>
        <taxon>Magnoliopsida</taxon>
        <taxon>Magnoliidae</taxon>
        <taxon>Piperales</taxon>
        <taxon>Aristolochiaceae</taxon>
        <taxon>Aristolochia</taxon>
    </lineage>
</organism>
<dbReference type="EMBL" id="JAINDJ010000003">
    <property type="protein sequence ID" value="KAG9454786.1"/>
    <property type="molecule type" value="Genomic_DNA"/>
</dbReference>
<comment type="caution">
    <text evidence="2">The sequence shown here is derived from an EMBL/GenBank/DDBJ whole genome shotgun (WGS) entry which is preliminary data.</text>
</comment>
<feature type="domain" description="Retrotransposon gag" evidence="1">
    <location>
        <begin position="132"/>
        <end position="196"/>
    </location>
</feature>
<evidence type="ECO:0000313" key="3">
    <source>
        <dbReference type="Proteomes" id="UP000825729"/>
    </source>
</evidence>